<dbReference type="RefSeq" id="WP_161901447.1">
    <property type="nucleotide sequence ID" value="NZ_MAEL01000023.1"/>
</dbReference>
<proteinExistence type="predicted"/>
<dbReference type="InterPro" id="IPR035474">
    <property type="entry name" value="SIS_Kpsf"/>
</dbReference>
<keyword evidence="3" id="KW-1185">Reference proteome</keyword>
<reference evidence="2 3" key="1">
    <citation type="submission" date="2016-06" db="EMBL/GenBank/DDBJ databases">
        <title>Four novel species of enterococci isolated from chicken manure.</title>
        <authorList>
            <person name="Van Tyne D."/>
        </authorList>
    </citation>
    <scope>NUCLEOTIDE SEQUENCE [LARGE SCALE GENOMIC DNA]</scope>
    <source>
        <strain evidence="2 3">CU12B</strain>
    </source>
</reference>
<dbReference type="Proteomes" id="UP000782705">
    <property type="component" value="Unassembled WGS sequence"/>
</dbReference>
<evidence type="ECO:0000313" key="2">
    <source>
        <dbReference type="EMBL" id="KAF1305140.1"/>
    </source>
</evidence>
<dbReference type="InterPro" id="IPR046348">
    <property type="entry name" value="SIS_dom_sf"/>
</dbReference>
<name>A0ABQ6Z1V3_9ENTE</name>
<dbReference type="PANTHER" id="PTHR42745">
    <property type="match status" value="1"/>
</dbReference>
<comment type="caution">
    <text evidence="2">The sequence shown here is derived from an EMBL/GenBank/DDBJ whole genome shotgun (WGS) entry which is preliminary data.</text>
</comment>
<dbReference type="SUPFAM" id="SSF53697">
    <property type="entry name" value="SIS domain"/>
    <property type="match status" value="1"/>
</dbReference>
<sequence length="200" mass="21327">MDNLLKIVKQTIVNEQEALAVVQENLQSDMIEILEVIDQCRGKIVFSGVGKSGHIGKKLAATYSSLGIPAIFVHSTEAVHGDLGMIGSDDVVILLSNSGETSEVLATIPSIKKIGSTLIAFTSKKDSSLAFGCDYQLIYTYEKEADSLNLAPTTSAIIMLSIGDAIAVGISEHRHFTATDFALYHPGGSLGAQLKESQEE</sequence>
<dbReference type="EMBL" id="MAEL01000023">
    <property type="protein sequence ID" value="KAF1305140.1"/>
    <property type="molecule type" value="Genomic_DNA"/>
</dbReference>
<dbReference type="GO" id="GO:0016853">
    <property type="term" value="F:isomerase activity"/>
    <property type="evidence" value="ECO:0007669"/>
    <property type="project" value="UniProtKB-KW"/>
</dbReference>
<dbReference type="PROSITE" id="PS51464">
    <property type="entry name" value="SIS"/>
    <property type="match status" value="1"/>
</dbReference>
<dbReference type="InterPro" id="IPR050986">
    <property type="entry name" value="GutQ/KpsF_isomerases"/>
</dbReference>
<feature type="domain" description="SIS" evidence="1">
    <location>
        <begin position="33"/>
        <end position="176"/>
    </location>
</feature>
<dbReference type="Gene3D" id="3.40.50.10490">
    <property type="entry name" value="Glucose-6-phosphate isomerase like protein, domain 1"/>
    <property type="match status" value="1"/>
</dbReference>
<accession>A0ABQ6Z1V3</accession>
<protein>
    <submittedName>
        <fullName evidence="2">Isomerase</fullName>
    </submittedName>
</protein>
<evidence type="ECO:0000259" key="1">
    <source>
        <dbReference type="PROSITE" id="PS51464"/>
    </source>
</evidence>
<gene>
    <name evidence="2" type="ORF">BAU17_05015</name>
</gene>
<dbReference type="Pfam" id="PF01380">
    <property type="entry name" value="SIS"/>
    <property type="match status" value="1"/>
</dbReference>
<dbReference type="PANTHER" id="PTHR42745:SF1">
    <property type="entry name" value="ARABINOSE 5-PHOSPHATE ISOMERASE KDSD"/>
    <property type="match status" value="1"/>
</dbReference>
<evidence type="ECO:0000313" key="3">
    <source>
        <dbReference type="Proteomes" id="UP000782705"/>
    </source>
</evidence>
<dbReference type="InterPro" id="IPR001347">
    <property type="entry name" value="SIS_dom"/>
</dbReference>
<keyword evidence="2" id="KW-0413">Isomerase</keyword>
<dbReference type="CDD" id="cd05014">
    <property type="entry name" value="SIS_Kpsf"/>
    <property type="match status" value="1"/>
</dbReference>
<organism evidence="2 3">
    <name type="scientific">Candidatus Enterococcus willemsii</name>
    <dbReference type="NCBI Taxonomy" id="1857215"/>
    <lineage>
        <taxon>Bacteria</taxon>
        <taxon>Bacillati</taxon>
        <taxon>Bacillota</taxon>
        <taxon>Bacilli</taxon>
        <taxon>Lactobacillales</taxon>
        <taxon>Enterococcaceae</taxon>
        <taxon>Enterococcus</taxon>
    </lineage>
</organism>